<comment type="caution">
    <text evidence="1">The sequence shown here is derived from an EMBL/GenBank/DDBJ whole genome shotgun (WGS) entry which is preliminary data.</text>
</comment>
<dbReference type="GO" id="GO:0032259">
    <property type="term" value="P:methylation"/>
    <property type="evidence" value="ECO:0007669"/>
    <property type="project" value="UniProtKB-KW"/>
</dbReference>
<evidence type="ECO:0000313" key="1">
    <source>
        <dbReference type="EMBL" id="MCH91784.1"/>
    </source>
</evidence>
<reference evidence="1 2" key="1">
    <citation type="journal article" date="2018" name="Front. Plant Sci.">
        <title>Red Clover (Trifolium pratense) and Zigzag Clover (T. medium) - A Picture of Genomic Similarities and Differences.</title>
        <authorList>
            <person name="Dluhosova J."/>
            <person name="Istvanek J."/>
            <person name="Nedelnik J."/>
            <person name="Repkova J."/>
        </authorList>
    </citation>
    <scope>NUCLEOTIDE SEQUENCE [LARGE SCALE GENOMIC DNA]</scope>
    <source>
        <strain evidence="2">cv. 10/8</strain>
        <tissue evidence="1">Leaf</tissue>
    </source>
</reference>
<dbReference type="GO" id="GO:0008168">
    <property type="term" value="F:methyltransferase activity"/>
    <property type="evidence" value="ECO:0007669"/>
    <property type="project" value="UniProtKB-KW"/>
</dbReference>
<evidence type="ECO:0000313" key="2">
    <source>
        <dbReference type="Proteomes" id="UP000265520"/>
    </source>
</evidence>
<keyword evidence="1" id="KW-0489">Methyltransferase</keyword>
<protein>
    <submittedName>
        <fullName evidence="1">Histone-lysine N-methyltransferase setd3-like</fullName>
    </submittedName>
</protein>
<feature type="non-terminal residue" evidence="1">
    <location>
        <position position="1"/>
    </location>
</feature>
<proteinExistence type="predicted"/>
<organism evidence="1 2">
    <name type="scientific">Trifolium medium</name>
    <dbReference type="NCBI Taxonomy" id="97028"/>
    <lineage>
        <taxon>Eukaryota</taxon>
        <taxon>Viridiplantae</taxon>
        <taxon>Streptophyta</taxon>
        <taxon>Embryophyta</taxon>
        <taxon>Tracheophyta</taxon>
        <taxon>Spermatophyta</taxon>
        <taxon>Magnoliopsida</taxon>
        <taxon>eudicotyledons</taxon>
        <taxon>Gunneridae</taxon>
        <taxon>Pentapetalae</taxon>
        <taxon>rosids</taxon>
        <taxon>fabids</taxon>
        <taxon>Fabales</taxon>
        <taxon>Fabaceae</taxon>
        <taxon>Papilionoideae</taxon>
        <taxon>50 kb inversion clade</taxon>
        <taxon>NPAAA clade</taxon>
        <taxon>Hologalegina</taxon>
        <taxon>IRL clade</taxon>
        <taxon>Trifolieae</taxon>
        <taxon>Trifolium</taxon>
    </lineage>
</organism>
<name>A0A392MZV1_9FABA</name>
<keyword evidence="2" id="KW-1185">Reference proteome</keyword>
<gene>
    <name evidence="1" type="ORF">A2U01_0012714</name>
</gene>
<dbReference type="Proteomes" id="UP000265520">
    <property type="component" value="Unassembled WGS sequence"/>
</dbReference>
<dbReference type="EMBL" id="LXQA010021162">
    <property type="protein sequence ID" value="MCH91784.1"/>
    <property type="molecule type" value="Genomic_DNA"/>
</dbReference>
<dbReference type="AlphaFoldDB" id="A0A392MZV1"/>
<sequence>VLIQCDIPKQDPLRNMKLELLHQYFVPPTKERIKVLCMEEETLMLEKHVEERDMDFKK</sequence>
<keyword evidence="1" id="KW-0808">Transferase</keyword>
<accession>A0A392MZV1</accession>